<name>A0A3L6DKI2_MAIZE</name>
<comment type="caution">
    <text evidence="1">The sequence shown here is derived from an EMBL/GenBank/DDBJ whole genome shotgun (WGS) entry which is preliminary data.</text>
</comment>
<sequence>MYLCTCYRFIRLLNRLLESWIYSEKVSFGKGFPGKKMHLVNWQIVCSSKSLGGLGVLNLGSMNDALLSKWLWNLENTNSLWQRIIAENILRENPLFLLIKDRLTLIFGKNS</sequence>
<dbReference type="Proteomes" id="UP000251960">
    <property type="component" value="Chromosome 8"/>
</dbReference>
<proteinExistence type="predicted"/>
<gene>
    <name evidence="1" type="ORF">Zm00014a_024319</name>
</gene>
<dbReference type="AlphaFoldDB" id="A0A3L6DKI2"/>
<organism evidence="1">
    <name type="scientific">Zea mays</name>
    <name type="common">Maize</name>
    <dbReference type="NCBI Taxonomy" id="4577"/>
    <lineage>
        <taxon>Eukaryota</taxon>
        <taxon>Viridiplantae</taxon>
        <taxon>Streptophyta</taxon>
        <taxon>Embryophyta</taxon>
        <taxon>Tracheophyta</taxon>
        <taxon>Spermatophyta</taxon>
        <taxon>Magnoliopsida</taxon>
        <taxon>Liliopsida</taxon>
        <taxon>Poales</taxon>
        <taxon>Poaceae</taxon>
        <taxon>PACMAD clade</taxon>
        <taxon>Panicoideae</taxon>
        <taxon>Andropogonodae</taxon>
        <taxon>Andropogoneae</taxon>
        <taxon>Tripsacinae</taxon>
        <taxon>Zea</taxon>
    </lineage>
</organism>
<dbReference type="EMBL" id="NCVQ01000009">
    <property type="protein sequence ID" value="PWZ09084.1"/>
    <property type="molecule type" value="Genomic_DNA"/>
</dbReference>
<evidence type="ECO:0000313" key="1">
    <source>
        <dbReference type="EMBL" id="PWZ09084.1"/>
    </source>
</evidence>
<protein>
    <submittedName>
        <fullName evidence="1">Uncharacterized protein</fullName>
    </submittedName>
</protein>
<reference evidence="1" key="1">
    <citation type="journal article" date="2018" name="Nat. Genet.">
        <title>Extensive intraspecific gene order and gene structural variations between Mo17 and other maize genomes.</title>
        <authorList>
            <person name="Sun S."/>
            <person name="Zhou Y."/>
            <person name="Chen J."/>
            <person name="Shi J."/>
            <person name="Zhao H."/>
            <person name="Zhao H."/>
            <person name="Song W."/>
            <person name="Zhang M."/>
            <person name="Cui Y."/>
            <person name="Dong X."/>
            <person name="Liu H."/>
            <person name="Ma X."/>
            <person name="Jiao Y."/>
            <person name="Wang B."/>
            <person name="Wei X."/>
            <person name="Stein J.C."/>
            <person name="Glaubitz J.C."/>
            <person name="Lu F."/>
            <person name="Yu G."/>
            <person name="Liang C."/>
            <person name="Fengler K."/>
            <person name="Li B."/>
            <person name="Rafalski A."/>
            <person name="Schnable P.S."/>
            <person name="Ware D.H."/>
            <person name="Buckler E.S."/>
            <person name="Lai J."/>
        </authorList>
    </citation>
    <scope>NUCLEOTIDE SEQUENCE [LARGE SCALE GENOMIC DNA]</scope>
    <source>
        <tissue evidence="1">Seedling</tissue>
    </source>
</reference>
<accession>A0A3L6DKI2</accession>